<reference evidence="1 2" key="1">
    <citation type="submission" date="2023-07" db="EMBL/GenBank/DDBJ databases">
        <title>Comparative genomics of wheat-associated soil bacteria to identify genetic determinants of phenazine resistance.</title>
        <authorList>
            <person name="Mouncey N."/>
        </authorList>
    </citation>
    <scope>NUCLEOTIDE SEQUENCE [LARGE SCALE GENOMIC DNA]</scope>
    <source>
        <strain evidence="1 2">W1I3</strain>
    </source>
</reference>
<sequence>MGSLLRYCRIVSVRALLVPALIALAWLVWGADSAQASTDPSKAAVSESALDPSLVNAPSSPAAQLLPAGQDPASSTAQHVAGVGGAVVGATAPTVSIVTQVTEPVALPVTGIAAPAVSAVSQTATPVTATVNRTVASLASTLDRTVAAVDDAVASIPQPLPRLPLPAVIPPQLPNPNVPVATVPETKPAAVSTVLPSPAADARQFVPDRPSGEVNPVQNIDPPFKTFAQPKITASTGPLASAIQAPAPGQLHEHPVTDWLNNAATHGAPGSSGSGGSASHMAHIAAFWDGLSPAASAVATNAAVTPPSGPAADPGSSPD</sequence>
<gene>
    <name evidence="1" type="ORF">QFZ36_002245</name>
</gene>
<keyword evidence="2" id="KW-1185">Reference proteome</keyword>
<dbReference type="EMBL" id="JAUSXB010000001">
    <property type="protein sequence ID" value="MDQ0674684.1"/>
    <property type="molecule type" value="Genomic_DNA"/>
</dbReference>
<protein>
    <submittedName>
        <fullName evidence="1">Uncharacterized protein</fullName>
    </submittedName>
</protein>
<evidence type="ECO:0000313" key="2">
    <source>
        <dbReference type="Proteomes" id="UP001236806"/>
    </source>
</evidence>
<accession>A0ABU0PL36</accession>
<organism evidence="1 2">
    <name type="scientific">Pseudarthrobacter siccitolerans</name>
    <dbReference type="NCBI Taxonomy" id="861266"/>
    <lineage>
        <taxon>Bacteria</taxon>
        <taxon>Bacillati</taxon>
        <taxon>Actinomycetota</taxon>
        <taxon>Actinomycetes</taxon>
        <taxon>Micrococcales</taxon>
        <taxon>Micrococcaceae</taxon>
        <taxon>Pseudarthrobacter</taxon>
    </lineage>
</organism>
<dbReference type="Proteomes" id="UP001236806">
    <property type="component" value="Unassembled WGS sequence"/>
</dbReference>
<comment type="caution">
    <text evidence="1">The sequence shown here is derived from an EMBL/GenBank/DDBJ whole genome shotgun (WGS) entry which is preliminary data.</text>
</comment>
<proteinExistence type="predicted"/>
<name>A0ABU0PL36_9MICC</name>
<evidence type="ECO:0000313" key="1">
    <source>
        <dbReference type="EMBL" id="MDQ0674684.1"/>
    </source>
</evidence>